<dbReference type="GO" id="GO:0003700">
    <property type="term" value="F:DNA-binding transcription factor activity"/>
    <property type="evidence" value="ECO:0007669"/>
    <property type="project" value="InterPro"/>
</dbReference>
<evidence type="ECO:0000313" key="4">
    <source>
        <dbReference type="EMBL" id="MTH46668.1"/>
    </source>
</evidence>
<dbReference type="EMBL" id="WMJZ01000012">
    <property type="protein sequence ID" value="MTH46668.1"/>
    <property type="molecule type" value="Genomic_DNA"/>
</dbReference>
<keyword evidence="2" id="KW-0804">Transcription</keyword>
<dbReference type="InterPro" id="IPR009594">
    <property type="entry name" value="Tscrpt_reg_HTH_AraC_N"/>
</dbReference>
<reference evidence="4 5" key="1">
    <citation type="submission" date="2019-11" db="EMBL/GenBank/DDBJ databases">
        <title>Escherichia alba sp. nov. isolated from the gut of plastic-eating superworms Zophobas atratus.</title>
        <authorList>
            <person name="Yang Y."/>
        </authorList>
    </citation>
    <scope>NUCLEOTIDE SEQUENCE [LARGE SCALE GENOMIC DNA]</scope>
    <source>
        <strain evidence="5">BIT-B35</strain>
    </source>
</reference>
<evidence type="ECO:0000256" key="1">
    <source>
        <dbReference type="ARBA" id="ARBA00023015"/>
    </source>
</evidence>
<evidence type="ECO:0000313" key="5">
    <source>
        <dbReference type="Proteomes" id="UP000477739"/>
    </source>
</evidence>
<dbReference type="PANTHER" id="PTHR43436">
    <property type="entry name" value="ARAC-FAMILY TRANSCRIPTIONAL REGULATOR"/>
    <property type="match status" value="1"/>
</dbReference>
<dbReference type="SUPFAM" id="SSF46689">
    <property type="entry name" value="Homeodomain-like"/>
    <property type="match status" value="2"/>
</dbReference>
<dbReference type="Gene3D" id="1.10.10.60">
    <property type="entry name" value="Homeodomain-like"/>
    <property type="match status" value="2"/>
</dbReference>
<comment type="caution">
    <text evidence="4">The sequence shown here is derived from an EMBL/GenBank/DDBJ whole genome shotgun (WGS) entry which is preliminary data.</text>
</comment>
<proteinExistence type="predicted"/>
<dbReference type="Pfam" id="PF06719">
    <property type="entry name" value="AraC_N"/>
    <property type="match status" value="1"/>
</dbReference>
<dbReference type="InterPro" id="IPR018060">
    <property type="entry name" value="HTH_AraC"/>
</dbReference>
<keyword evidence="5" id="KW-1185">Reference proteome</keyword>
<dbReference type="SMART" id="SM00342">
    <property type="entry name" value="HTH_ARAC"/>
    <property type="match status" value="1"/>
</dbReference>
<evidence type="ECO:0000256" key="2">
    <source>
        <dbReference type="ARBA" id="ARBA00023163"/>
    </source>
</evidence>
<organism evidence="4 5">
    <name type="scientific">Intestinirhabdus alba</name>
    <dbReference type="NCBI Taxonomy" id="2899544"/>
    <lineage>
        <taxon>Bacteria</taxon>
        <taxon>Pseudomonadati</taxon>
        <taxon>Pseudomonadota</taxon>
        <taxon>Gammaproteobacteria</taxon>
        <taxon>Enterobacterales</taxon>
        <taxon>Enterobacteriaceae</taxon>
        <taxon>Intestinirhabdus</taxon>
    </lineage>
</organism>
<accession>A0A6L6ILR4</accession>
<dbReference type="Proteomes" id="UP000477739">
    <property type="component" value="Unassembled WGS sequence"/>
</dbReference>
<keyword evidence="1" id="KW-0805">Transcription regulation</keyword>
<sequence length="299" mass="33444">MNRDETCLLLAEKINQLKNSVNHSGESLPGVRLLYGVEPGPRTPVMYQPGIIFLFSGHKIGYINERVFRYDASEYLLLTVPLPFECETFATPEVPLAGLRLNVDLLQLQELLMEIGEDDRFQPSVAASGINSATLSDEILCAAERLLDVMARPLDARILGKQIIREILYYVLIGPRGGALLALVSRQSHFSLIGRVLKRIENKYTENLNVEQLAAEANMSVSAFHHNFKAVTSTSPLQYLKRYRLHKARMLMVHDGMKASAAAMRVGYESASQFSREFKRYFGVTPGEDAARIRTLPGS</sequence>
<dbReference type="PROSITE" id="PS01124">
    <property type="entry name" value="HTH_ARAC_FAMILY_2"/>
    <property type="match status" value="1"/>
</dbReference>
<gene>
    <name evidence="4" type="ORF">GJV78_10480</name>
</gene>
<dbReference type="PANTHER" id="PTHR43436:SF2">
    <property type="entry name" value="ARAC_XYLS FAMILY TRANSCRIPTIONAL REGULATOR"/>
    <property type="match status" value="1"/>
</dbReference>
<dbReference type="RefSeq" id="WP_155108291.1">
    <property type="nucleotide sequence ID" value="NZ_WMJZ01000012.1"/>
</dbReference>
<dbReference type="InterPro" id="IPR009057">
    <property type="entry name" value="Homeodomain-like_sf"/>
</dbReference>
<dbReference type="AlphaFoldDB" id="A0A6L6ILR4"/>
<dbReference type="Pfam" id="PF12833">
    <property type="entry name" value="HTH_18"/>
    <property type="match status" value="1"/>
</dbReference>
<name>A0A6L6ILR4_9ENTR</name>
<dbReference type="GO" id="GO:0043565">
    <property type="term" value="F:sequence-specific DNA binding"/>
    <property type="evidence" value="ECO:0007669"/>
    <property type="project" value="InterPro"/>
</dbReference>
<feature type="domain" description="HTH araC/xylS-type" evidence="3">
    <location>
        <begin position="194"/>
        <end position="292"/>
    </location>
</feature>
<protein>
    <submittedName>
        <fullName evidence="4">Helix-turn-helix domain-containing protein</fullName>
    </submittedName>
</protein>
<evidence type="ECO:0000259" key="3">
    <source>
        <dbReference type="PROSITE" id="PS01124"/>
    </source>
</evidence>
<dbReference type="OrthoDB" id="34150at2"/>